<keyword evidence="3" id="KW-1185">Reference proteome</keyword>
<dbReference type="EMBL" id="KY322437">
    <property type="protein sequence ID" value="AUF82697.1"/>
    <property type="molecule type" value="Genomic_DNA"/>
</dbReference>
<gene>
    <name evidence="2" type="ORF">TetV_615</name>
</gene>
<protein>
    <submittedName>
        <fullName evidence="2">Glycosyl hydrolase</fullName>
    </submittedName>
</protein>
<dbReference type="GO" id="GO:0016787">
    <property type="term" value="F:hydrolase activity"/>
    <property type="evidence" value="ECO:0007669"/>
    <property type="project" value="UniProtKB-KW"/>
</dbReference>
<dbReference type="InterPro" id="IPR024655">
    <property type="entry name" value="Asl1_glyco_hydro_catalytic"/>
</dbReference>
<evidence type="ECO:0000259" key="1">
    <source>
        <dbReference type="Pfam" id="PF11790"/>
    </source>
</evidence>
<dbReference type="InterPro" id="IPR053183">
    <property type="entry name" value="ASL1"/>
</dbReference>
<dbReference type="PANTHER" id="PTHR34154">
    <property type="entry name" value="ALKALI-SENSITIVE LINKAGE PROTEIN 1"/>
    <property type="match status" value="1"/>
</dbReference>
<dbReference type="SUPFAM" id="SSF51445">
    <property type="entry name" value="(Trans)glycosidases"/>
    <property type="match status" value="1"/>
</dbReference>
<dbReference type="PANTHER" id="PTHR34154:SF3">
    <property type="entry name" value="ALKALI-SENSITIVE LINKAGE PROTEIN 1"/>
    <property type="match status" value="1"/>
</dbReference>
<dbReference type="Pfam" id="PF11790">
    <property type="entry name" value="Glyco_hydro_cc"/>
    <property type="match status" value="1"/>
</dbReference>
<keyword evidence="2" id="KW-0378">Hydrolase</keyword>
<organism evidence="2">
    <name type="scientific">Tetraselmis virus 1</name>
    <dbReference type="NCBI Taxonomy" id="2060617"/>
    <lineage>
        <taxon>Viruses</taxon>
        <taxon>Varidnaviria</taxon>
        <taxon>Bamfordvirae</taxon>
        <taxon>Nucleocytoviricota</taxon>
        <taxon>Megaviricetes</taxon>
        <taxon>Imitervirales</taxon>
        <taxon>Allomimiviridae</taxon>
        <taxon>Oceanusvirus</taxon>
        <taxon>Oceanusvirus kaneohense</taxon>
    </lineage>
</organism>
<feature type="domain" description="Asl1-like glycosyl hydrolase catalytic" evidence="1">
    <location>
        <begin position="33"/>
        <end position="252"/>
    </location>
</feature>
<dbReference type="Gene3D" id="3.20.20.80">
    <property type="entry name" value="Glycosidases"/>
    <property type="match status" value="1"/>
</dbReference>
<evidence type="ECO:0000313" key="3">
    <source>
        <dbReference type="Proteomes" id="UP000244773"/>
    </source>
</evidence>
<evidence type="ECO:0000313" key="2">
    <source>
        <dbReference type="EMBL" id="AUF82697.1"/>
    </source>
</evidence>
<sequence length="285" mass="33074">MIRIALIFSVLVCGNALSRKRGTTGTFKNTFCKDAERLNLQSNWYYNWTPIPRFDCENGFAAEFVPMISKCPDDNCKAFLPKGFRKLWKKAGVRFIAGFNEPEKEDQANLTPEKAAELWPQIHRLAVSFDPPLRIVGPSMAKWGNDGGSEWLDTFLSLIPERMRAKIEFLGQHDYSGNPNVIVKRSKAAFKKYKRKIWLTEFAVGFGLPRRNNDYFMKRVLPVLDSERTVFRYAWYSMRNQPRPWVDESSLFPYRKFDSDSTVTFMNNEHVQEVMTSTGKLYATM</sequence>
<name>A0A2P0VP73_9VIRU</name>
<dbReference type="Proteomes" id="UP000244773">
    <property type="component" value="Segment"/>
</dbReference>
<proteinExistence type="predicted"/>
<reference evidence="2" key="1">
    <citation type="journal article" date="2018" name="Virology">
        <title>A giant virus infecting green algae encodes key fermentation genes.</title>
        <authorList>
            <person name="Schvarcz C.R."/>
            <person name="Steward G.F."/>
        </authorList>
    </citation>
    <scope>NUCLEOTIDE SEQUENCE [LARGE SCALE GENOMIC DNA]</scope>
</reference>
<accession>A0A2P0VP73</accession>
<dbReference type="InterPro" id="IPR017853">
    <property type="entry name" value="GH"/>
</dbReference>